<evidence type="ECO:0000256" key="1">
    <source>
        <dbReference type="SAM" id="Phobius"/>
    </source>
</evidence>
<accession>A0A9P8RF39</accession>
<evidence type="ECO:0000313" key="3">
    <source>
        <dbReference type="EMBL" id="KAH6643268.1"/>
    </source>
</evidence>
<feature type="domain" description="Heterokaryon incompatibility" evidence="2">
    <location>
        <begin position="284"/>
        <end position="446"/>
    </location>
</feature>
<protein>
    <submittedName>
        <fullName evidence="3">Heterokaryon incompatibility protein-domain-containing protein</fullName>
    </submittedName>
</protein>
<dbReference type="GeneID" id="70129966"/>
<gene>
    <name evidence="3" type="ORF">BKA67DRAFT_542230</name>
</gene>
<dbReference type="InterPro" id="IPR010730">
    <property type="entry name" value="HET"/>
</dbReference>
<dbReference type="OrthoDB" id="2958217at2759"/>
<dbReference type="PANTHER" id="PTHR33112:SF16">
    <property type="entry name" value="HETEROKARYON INCOMPATIBILITY DOMAIN-CONTAINING PROTEIN"/>
    <property type="match status" value="1"/>
</dbReference>
<sequence length="765" mass="87683">MKGTGWRSGIYLAGCFLARADRQRLYSIFILYTVPSQAIPFLLPVPILTAYVYGIMRHHSHYPARHGLMATFSLLDNHSQQLVLCIHCKKLQIQVIAEEQQENTLAGYNASEHILRQEYEDIFPKLPRMEDRAANGCSLCKFIRSAVLAEYQRRRLDLACETKPGRILLEAQFTEKFQHKSSLSIYKNGGPHIIQVKAPGLDAHGGIHHIEFEIAVQISAEPTLTTRNPLATKNVECIKRWVQACQLSHDICRSKLSGYIPTRVLEVKNEILRLVTRGTDSRKYAALSYCWGTIPEGKKGFLTIKNNLASRLLGFSLHELPKTLQEAIRVVRAIDIEYIWIDALCIVQDDSVDWAQESSQMAQIYGNADVTIAATTSESSFDGFLQDRKPSYRWSSNFIFKEVQSFRSNVLVEQLGTIHFRYPLEASVAKHLATCRWETRGWTLQEKLLSARTLYFTKDVIYFECATTQELENQGYKLPERNEFSILIAKSRAISLIERLSKRDTYLSRWYDIVAMYTRRNVTVEADKLLAMDGLAAALKDMIDDIYVYGLWRTDLHRGLLWSTSYRSPQRHLRGAYRAPTWSWACRDGPVLWDKSTCQPGWKSLIRVIDMLPHCKCSCNETKGAQLELTAEVAPLKDVLLAFLQPRINEYEWYKDGWDTVSAWDEFDGLGTFVPDDDSEELYLPGTQIMLVAERKAPDNIQALLIQPDRDMSKFQRVGWFIQQSHHQVDADFDDESEASAGDVNYSEDFGPLRKLFKLERLTLV</sequence>
<dbReference type="RefSeq" id="XP_045951198.1">
    <property type="nucleotide sequence ID" value="XM_046101074.1"/>
</dbReference>
<dbReference type="Pfam" id="PF06985">
    <property type="entry name" value="HET"/>
    <property type="match status" value="1"/>
</dbReference>
<organism evidence="3 4">
    <name type="scientific">Truncatella angustata</name>
    <dbReference type="NCBI Taxonomy" id="152316"/>
    <lineage>
        <taxon>Eukaryota</taxon>
        <taxon>Fungi</taxon>
        <taxon>Dikarya</taxon>
        <taxon>Ascomycota</taxon>
        <taxon>Pezizomycotina</taxon>
        <taxon>Sordariomycetes</taxon>
        <taxon>Xylariomycetidae</taxon>
        <taxon>Amphisphaeriales</taxon>
        <taxon>Sporocadaceae</taxon>
        <taxon>Truncatella</taxon>
    </lineage>
</organism>
<feature type="transmembrane region" description="Helical" evidence="1">
    <location>
        <begin position="29"/>
        <end position="53"/>
    </location>
</feature>
<evidence type="ECO:0000259" key="2">
    <source>
        <dbReference type="Pfam" id="PF06985"/>
    </source>
</evidence>
<dbReference type="Proteomes" id="UP000758603">
    <property type="component" value="Unassembled WGS sequence"/>
</dbReference>
<keyword evidence="4" id="KW-1185">Reference proteome</keyword>
<proteinExistence type="predicted"/>
<evidence type="ECO:0000313" key="4">
    <source>
        <dbReference type="Proteomes" id="UP000758603"/>
    </source>
</evidence>
<dbReference type="AlphaFoldDB" id="A0A9P8RF39"/>
<keyword evidence="1" id="KW-1133">Transmembrane helix</keyword>
<reference evidence="3" key="1">
    <citation type="journal article" date="2021" name="Nat. Commun.">
        <title>Genetic determinants of endophytism in the Arabidopsis root mycobiome.</title>
        <authorList>
            <person name="Mesny F."/>
            <person name="Miyauchi S."/>
            <person name="Thiergart T."/>
            <person name="Pickel B."/>
            <person name="Atanasova L."/>
            <person name="Karlsson M."/>
            <person name="Huettel B."/>
            <person name="Barry K.W."/>
            <person name="Haridas S."/>
            <person name="Chen C."/>
            <person name="Bauer D."/>
            <person name="Andreopoulos W."/>
            <person name="Pangilinan J."/>
            <person name="LaButti K."/>
            <person name="Riley R."/>
            <person name="Lipzen A."/>
            <person name="Clum A."/>
            <person name="Drula E."/>
            <person name="Henrissat B."/>
            <person name="Kohler A."/>
            <person name="Grigoriev I.V."/>
            <person name="Martin F.M."/>
            <person name="Hacquard S."/>
        </authorList>
    </citation>
    <scope>NUCLEOTIDE SEQUENCE</scope>
    <source>
        <strain evidence="3">MPI-SDFR-AT-0073</strain>
    </source>
</reference>
<dbReference type="PANTHER" id="PTHR33112">
    <property type="entry name" value="DOMAIN PROTEIN, PUTATIVE-RELATED"/>
    <property type="match status" value="1"/>
</dbReference>
<keyword evidence="1" id="KW-0472">Membrane</keyword>
<name>A0A9P8RF39_9PEZI</name>
<keyword evidence="1" id="KW-0812">Transmembrane</keyword>
<comment type="caution">
    <text evidence="3">The sequence shown here is derived from an EMBL/GenBank/DDBJ whole genome shotgun (WGS) entry which is preliminary data.</text>
</comment>
<dbReference type="EMBL" id="JAGPXC010000013">
    <property type="protein sequence ID" value="KAH6643268.1"/>
    <property type="molecule type" value="Genomic_DNA"/>
</dbReference>